<evidence type="ECO:0000256" key="2">
    <source>
        <dbReference type="ARBA" id="ARBA00022679"/>
    </source>
</evidence>
<evidence type="ECO:0000256" key="4">
    <source>
        <dbReference type="ARBA" id="ARBA00048462"/>
    </source>
</evidence>
<feature type="domain" description="Malonyl-CoA:ACP transacylase (MAT)" evidence="5">
    <location>
        <begin position="15"/>
        <end position="306"/>
    </location>
</feature>
<evidence type="ECO:0000256" key="3">
    <source>
        <dbReference type="ARBA" id="ARBA00023315"/>
    </source>
</evidence>
<gene>
    <name evidence="6" type="ORF">PO878_01185</name>
</gene>
<dbReference type="SUPFAM" id="SSF55048">
    <property type="entry name" value="Probable ACP-binding domain of malonyl-CoA ACP transacylase"/>
    <property type="match status" value="1"/>
</dbReference>
<dbReference type="Gene3D" id="3.40.366.10">
    <property type="entry name" value="Malonyl-Coenzyme A Acyl Carrier Protein, domain 2"/>
    <property type="match status" value="1"/>
</dbReference>
<protein>
    <recommendedName>
        <fullName evidence="1">[acyl-carrier-protein] S-malonyltransferase</fullName>
        <ecNumber evidence="1">2.3.1.39</ecNumber>
    </recommendedName>
</protein>
<evidence type="ECO:0000259" key="5">
    <source>
        <dbReference type="SMART" id="SM00827"/>
    </source>
</evidence>
<dbReference type="EMBL" id="CP116942">
    <property type="protein sequence ID" value="WCO67331.1"/>
    <property type="molecule type" value="Genomic_DNA"/>
</dbReference>
<dbReference type="GO" id="GO:0004314">
    <property type="term" value="F:[acyl-carrier-protein] S-malonyltransferase activity"/>
    <property type="evidence" value="ECO:0007669"/>
    <property type="project" value="UniProtKB-EC"/>
</dbReference>
<keyword evidence="7" id="KW-1185">Reference proteome</keyword>
<dbReference type="InterPro" id="IPR014043">
    <property type="entry name" value="Acyl_transferase_dom"/>
</dbReference>
<evidence type="ECO:0000313" key="7">
    <source>
        <dbReference type="Proteomes" id="UP001216390"/>
    </source>
</evidence>
<dbReference type="RefSeq" id="WP_272736853.1">
    <property type="nucleotide sequence ID" value="NZ_CP116942.1"/>
</dbReference>
<dbReference type="PANTHER" id="PTHR42681:SF1">
    <property type="entry name" value="MALONYL-COA-ACYL CARRIER PROTEIN TRANSACYLASE, MITOCHONDRIAL"/>
    <property type="match status" value="1"/>
</dbReference>
<name>A0AAE9YGF2_9ACTN</name>
<accession>A0AAE9YGF2</accession>
<dbReference type="Pfam" id="PF00698">
    <property type="entry name" value="Acyl_transf_1"/>
    <property type="match status" value="1"/>
</dbReference>
<dbReference type="PANTHER" id="PTHR42681">
    <property type="entry name" value="MALONYL-COA-ACYL CARRIER PROTEIN TRANSACYLASE, MITOCHONDRIAL"/>
    <property type="match status" value="1"/>
</dbReference>
<evidence type="ECO:0000313" key="6">
    <source>
        <dbReference type="EMBL" id="WCO67331.1"/>
    </source>
</evidence>
<comment type="catalytic activity">
    <reaction evidence="4">
        <text>holo-[ACP] + malonyl-CoA = malonyl-[ACP] + CoA</text>
        <dbReference type="Rhea" id="RHEA:41792"/>
        <dbReference type="Rhea" id="RHEA-COMP:9623"/>
        <dbReference type="Rhea" id="RHEA-COMP:9685"/>
        <dbReference type="ChEBI" id="CHEBI:57287"/>
        <dbReference type="ChEBI" id="CHEBI:57384"/>
        <dbReference type="ChEBI" id="CHEBI:64479"/>
        <dbReference type="ChEBI" id="CHEBI:78449"/>
        <dbReference type="EC" id="2.3.1.39"/>
    </reaction>
</comment>
<dbReference type="KEGG" id="ima:PO878_01185"/>
<reference evidence="6" key="1">
    <citation type="submission" date="2023-01" db="EMBL/GenBank/DDBJ databases">
        <title>The diversity of Class Acidimicrobiia in South China Sea sediment environments and the proposal of Iamia marina sp. nov., a novel species of the genus Iamia.</title>
        <authorList>
            <person name="He Y."/>
            <person name="Tian X."/>
        </authorList>
    </citation>
    <scope>NUCLEOTIDE SEQUENCE</scope>
    <source>
        <strain evidence="6">DSM 19957</strain>
    </source>
</reference>
<evidence type="ECO:0000256" key="1">
    <source>
        <dbReference type="ARBA" id="ARBA00013258"/>
    </source>
</evidence>
<dbReference type="AlphaFoldDB" id="A0AAE9YGF2"/>
<dbReference type="InterPro" id="IPR001227">
    <property type="entry name" value="Ac_transferase_dom_sf"/>
</dbReference>
<organism evidence="6 7">
    <name type="scientific">Iamia majanohamensis</name>
    <dbReference type="NCBI Taxonomy" id="467976"/>
    <lineage>
        <taxon>Bacteria</taxon>
        <taxon>Bacillati</taxon>
        <taxon>Actinomycetota</taxon>
        <taxon>Acidimicrobiia</taxon>
        <taxon>Acidimicrobiales</taxon>
        <taxon>Iamiaceae</taxon>
        <taxon>Iamia</taxon>
    </lineage>
</organism>
<keyword evidence="2" id="KW-0808">Transferase</keyword>
<dbReference type="EC" id="2.3.1.39" evidence="1"/>
<proteinExistence type="predicted"/>
<sequence>MPAVSLAARPGEVVAFPGQGVDPVAACGVLDAHAGHPLVAHLAEVTGQAAWAPADLADTRVAQPVIVAAGLLAAADAGLTPEGAALAVGHSLGEITALAFAGALDPTDALDLVAARAALGHEAHQVRPGRMVAALKLDAATVEWVRRRAVADAGGVLDVAVVNGPAALVLSGDRATADRAGDLVAEAGGVPRRLGIGGAFHSSLLVGAVAPFRARVAALAPAPPRVPVALSTAPVVVGPGPEDRGPDDLPELLARALVLPVAWERTLDVLRSRGARAAVDVGPGRTLANLAAHLPVLPFRALVDAPPAAGPR</sequence>
<dbReference type="SUPFAM" id="SSF52151">
    <property type="entry name" value="FabD/lysophospholipase-like"/>
    <property type="match status" value="1"/>
</dbReference>
<dbReference type="Proteomes" id="UP001216390">
    <property type="component" value="Chromosome"/>
</dbReference>
<dbReference type="SMART" id="SM00827">
    <property type="entry name" value="PKS_AT"/>
    <property type="match status" value="1"/>
</dbReference>
<dbReference type="GO" id="GO:0006633">
    <property type="term" value="P:fatty acid biosynthetic process"/>
    <property type="evidence" value="ECO:0007669"/>
    <property type="project" value="TreeGrafter"/>
</dbReference>
<dbReference type="InterPro" id="IPR016036">
    <property type="entry name" value="Malonyl_transacylase_ACP-bd"/>
</dbReference>
<dbReference type="InterPro" id="IPR050858">
    <property type="entry name" value="Mal-CoA-ACP_Trans/PKS_FabD"/>
</dbReference>
<keyword evidence="3 6" id="KW-0012">Acyltransferase</keyword>
<dbReference type="InterPro" id="IPR016035">
    <property type="entry name" value="Acyl_Trfase/lysoPLipase"/>
</dbReference>